<gene>
    <name evidence="1" type="ORF">DDR33_04605</name>
</gene>
<organism evidence="1 2">
    <name type="scientific">Pararcticibacter amylolyticus</name>
    <dbReference type="NCBI Taxonomy" id="2173175"/>
    <lineage>
        <taxon>Bacteria</taxon>
        <taxon>Pseudomonadati</taxon>
        <taxon>Bacteroidota</taxon>
        <taxon>Sphingobacteriia</taxon>
        <taxon>Sphingobacteriales</taxon>
        <taxon>Sphingobacteriaceae</taxon>
        <taxon>Pararcticibacter</taxon>
    </lineage>
</organism>
<dbReference type="RefSeq" id="WP_109414604.1">
    <property type="nucleotide sequence ID" value="NZ_QEAS01000003.1"/>
</dbReference>
<dbReference type="OrthoDB" id="710963at2"/>
<keyword evidence="2" id="KW-1185">Reference proteome</keyword>
<dbReference type="Proteomes" id="UP000245647">
    <property type="component" value="Unassembled WGS sequence"/>
</dbReference>
<dbReference type="EMBL" id="QEAS01000003">
    <property type="protein sequence ID" value="PWG81658.1"/>
    <property type="molecule type" value="Genomic_DNA"/>
</dbReference>
<comment type="caution">
    <text evidence="1">The sequence shown here is derived from an EMBL/GenBank/DDBJ whole genome shotgun (WGS) entry which is preliminary data.</text>
</comment>
<evidence type="ECO:0000313" key="1">
    <source>
        <dbReference type="EMBL" id="PWG81658.1"/>
    </source>
</evidence>
<evidence type="ECO:0000313" key="2">
    <source>
        <dbReference type="Proteomes" id="UP000245647"/>
    </source>
</evidence>
<reference evidence="1 2" key="1">
    <citation type="submission" date="2018-04" db="EMBL/GenBank/DDBJ databases">
        <title>Pedobacter chongqingensis sp. nov., isolated from a rottenly hemp rope.</title>
        <authorList>
            <person name="Cai Y."/>
        </authorList>
    </citation>
    <scope>NUCLEOTIDE SEQUENCE [LARGE SCALE GENOMIC DNA]</scope>
    <source>
        <strain evidence="1 2">FJ4-8</strain>
    </source>
</reference>
<protein>
    <submittedName>
        <fullName evidence="1">Uncharacterized protein</fullName>
    </submittedName>
</protein>
<proteinExistence type="predicted"/>
<accession>A0A2U2PJS7</accession>
<name>A0A2U2PJS7_9SPHI</name>
<dbReference type="AlphaFoldDB" id="A0A2U2PJS7"/>
<sequence>MQEPFDIELEDVTYSVFPEEEGIYTIFKDGKEYMKIQKDDESQWLKLDEETELPLFREDAEVNFIGQQIAKHL</sequence>